<name>A0ABN7J2H0_9BASI</name>
<evidence type="ECO:0000313" key="2">
    <source>
        <dbReference type="EMBL" id="CAD6943792.1"/>
    </source>
</evidence>
<proteinExistence type="predicted"/>
<feature type="region of interest" description="Disordered" evidence="1">
    <location>
        <begin position="116"/>
        <end position="142"/>
    </location>
</feature>
<evidence type="ECO:0000313" key="3">
    <source>
        <dbReference type="Proteomes" id="UP000836402"/>
    </source>
</evidence>
<organism evidence="2 3">
    <name type="scientific">Tilletia caries</name>
    <name type="common">wheat bunt fungus</name>
    <dbReference type="NCBI Taxonomy" id="13290"/>
    <lineage>
        <taxon>Eukaryota</taxon>
        <taxon>Fungi</taxon>
        <taxon>Dikarya</taxon>
        <taxon>Basidiomycota</taxon>
        <taxon>Ustilaginomycotina</taxon>
        <taxon>Exobasidiomycetes</taxon>
        <taxon>Tilletiales</taxon>
        <taxon>Tilletiaceae</taxon>
        <taxon>Tilletia</taxon>
    </lineage>
</organism>
<comment type="caution">
    <text evidence="2">The sequence shown here is derived from an EMBL/GenBank/DDBJ whole genome shotgun (WGS) entry which is preliminary data.</text>
</comment>
<evidence type="ECO:0000256" key="1">
    <source>
        <dbReference type="SAM" id="MobiDB-lite"/>
    </source>
</evidence>
<gene>
    <name evidence="2" type="ORF">JKIAZH3_G7558</name>
</gene>
<protein>
    <submittedName>
        <fullName evidence="2">Uncharacterized protein</fullName>
    </submittedName>
</protein>
<accession>A0ABN7J2H0</accession>
<dbReference type="Proteomes" id="UP000836402">
    <property type="component" value="Unassembled WGS sequence"/>
</dbReference>
<keyword evidence="3" id="KW-1185">Reference proteome</keyword>
<sequence length="142" mass="15921">MGPLKAPSSSHFWPNQYPPEHQGIIDEWIEDARRSTFIAGPFDPEEVKAVIGHVRASPVLLVQKLDEHGVVVKNRVVYNASHPRTSKLGKLTCVFDERSSFGALVDQGVVHNQDKLGTGKRAHARQQKILEPEKEPLLRDRS</sequence>
<reference evidence="2" key="1">
    <citation type="submission" date="2020-10" db="EMBL/GenBank/DDBJ databases">
        <authorList>
            <person name="Sedaghatjoo S."/>
        </authorList>
    </citation>
    <scope>NUCLEOTIDE SEQUENCE</scope>
    <source>
        <strain evidence="2">AZH3</strain>
    </source>
</reference>
<dbReference type="EMBL" id="CAJHJG010004733">
    <property type="protein sequence ID" value="CAD6943792.1"/>
    <property type="molecule type" value="Genomic_DNA"/>
</dbReference>
<feature type="compositionally biased region" description="Basic and acidic residues" evidence="1">
    <location>
        <begin position="128"/>
        <end position="142"/>
    </location>
</feature>